<dbReference type="EMBL" id="CP021434">
    <property type="protein sequence ID" value="ARU61111.1"/>
    <property type="molecule type" value="Genomic_DNA"/>
</dbReference>
<dbReference type="AlphaFoldDB" id="A0A1Y0IKS0"/>
<protein>
    <submittedName>
        <fullName evidence="1">Uncharacterized protein</fullName>
    </submittedName>
</protein>
<reference evidence="2" key="1">
    <citation type="submission" date="2017-05" db="EMBL/GenBank/DDBJ databases">
        <authorList>
            <person name="Sung H."/>
        </authorList>
    </citation>
    <scope>NUCLEOTIDE SEQUENCE [LARGE SCALE GENOMIC DNA]</scope>
    <source>
        <strain evidence="2">AR23208</strain>
    </source>
</reference>
<name>A0A1Y0IKS0_9BACL</name>
<sequence>MHGARRSAAVDVVEKLARDGRWRTVVVSDDRGILEQGRELGCSVRDTAGADFDWLGTLQEVVRAEAEPGEAVVVLGGCAAPLLDAGELAAVTLQAADGEVWQNNRLSPDLVLWKPAERVFRVEVCRNDNEFGYALERAGMAVRYFPGLLGFGFDLDTPVDCVLAAMRAECGPRLVKAVSGWELWRRVEAVRAVLDRGEYADVALLGRVHPVEAERFGQGCKVRLRVYSEERGMKALGRIERGEVRSLVGAMVEAVGWKRFFAVLEEQAGCVLFDTRVALEHLGVHVSERERFAADLGMVEEIQHPVLRELAEAAASCRIPVLMGGQSLVGGGLRIWLDV</sequence>
<gene>
    <name evidence="1" type="ORF">CBW65_08560</name>
</gene>
<accession>A0A1Y0IKS0</accession>
<evidence type="ECO:0000313" key="2">
    <source>
        <dbReference type="Proteomes" id="UP000195437"/>
    </source>
</evidence>
<keyword evidence="2" id="KW-1185">Reference proteome</keyword>
<organism evidence="1 2">
    <name type="scientific">Tumebacillus avium</name>
    <dbReference type="NCBI Taxonomy" id="1903704"/>
    <lineage>
        <taxon>Bacteria</taxon>
        <taxon>Bacillati</taxon>
        <taxon>Bacillota</taxon>
        <taxon>Bacilli</taxon>
        <taxon>Bacillales</taxon>
        <taxon>Alicyclobacillaceae</taxon>
        <taxon>Tumebacillus</taxon>
    </lineage>
</organism>
<dbReference type="Proteomes" id="UP000195437">
    <property type="component" value="Chromosome"/>
</dbReference>
<dbReference type="KEGG" id="tum:CBW65_08560"/>
<evidence type="ECO:0000313" key="1">
    <source>
        <dbReference type="EMBL" id="ARU61111.1"/>
    </source>
</evidence>
<proteinExistence type="predicted"/>